<evidence type="ECO:0000313" key="2">
    <source>
        <dbReference type="EMBL" id="TNN08093.1"/>
    </source>
</evidence>
<evidence type="ECO:0000313" key="3">
    <source>
        <dbReference type="Proteomes" id="UP000311919"/>
    </source>
</evidence>
<feature type="region of interest" description="Disordered" evidence="1">
    <location>
        <begin position="1"/>
        <end position="35"/>
    </location>
</feature>
<evidence type="ECO:0000256" key="1">
    <source>
        <dbReference type="SAM" id="MobiDB-lite"/>
    </source>
</evidence>
<dbReference type="OrthoDB" id="6274481at2759"/>
<reference evidence="2 3" key="1">
    <citation type="submission" date="2019-03" db="EMBL/GenBank/DDBJ databases">
        <title>An improved genome assembly of the fluke Schistosoma japonicum.</title>
        <authorList>
            <person name="Hu W."/>
            <person name="Luo F."/>
            <person name="Yin M."/>
            <person name="Mo X."/>
            <person name="Sun C."/>
            <person name="Wu Q."/>
            <person name="Zhu B."/>
            <person name="Xiang M."/>
            <person name="Wang J."/>
            <person name="Wang Y."/>
            <person name="Zhang T."/>
            <person name="Xu B."/>
            <person name="Zheng H."/>
            <person name="Feng Z."/>
        </authorList>
    </citation>
    <scope>NUCLEOTIDE SEQUENCE [LARGE SCALE GENOMIC DNA]</scope>
    <source>
        <strain evidence="2">HuSjv2</strain>
        <tissue evidence="2">Worms</tissue>
    </source>
</reference>
<gene>
    <name evidence="2" type="ORF">EWB00_007297</name>
</gene>
<dbReference type="Proteomes" id="UP000311919">
    <property type="component" value="Unassembled WGS sequence"/>
</dbReference>
<feature type="non-terminal residue" evidence="2">
    <location>
        <position position="1"/>
    </location>
</feature>
<keyword evidence="3" id="KW-1185">Reference proteome</keyword>
<comment type="caution">
    <text evidence="2">The sequence shown here is derived from an EMBL/GenBank/DDBJ whole genome shotgun (WGS) entry which is preliminary data.</text>
</comment>
<sequence>SKVSSNPPAKDNLSIEVDIDEDDDTLDESNSYANDNNEVSEYISPFWTNLIYYENPLKKRHVTTTDDELFSEKEQSDENSMIVKKMPETVKWSTPIQPGNSKDLRKLRNLDGLNWHHFIVSEQQQKQKHQDNIDSDSVYVKCENLLRLVTVILLASDRIDFVL</sequence>
<name>A0A4Z2CV84_SCHJA</name>
<dbReference type="EMBL" id="SKCS01000415">
    <property type="protein sequence ID" value="TNN08093.1"/>
    <property type="molecule type" value="Genomic_DNA"/>
</dbReference>
<proteinExistence type="predicted"/>
<accession>A0A4Z2CV84</accession>
<organism evidence="2 3">
    <name type="scientific">Schistosoma japonicum</name>
    <name type="common">Blood fluke</name>
    <dbReference type="NCBI Taxonomy" id="6182"/>
    <lineage>
        <taxon>Eukaryota</taxon>
        <taxon>Metazoa</taxon>
        <taxon>Spiralia</taxon>
        <taxon>Lophotrochozoa</taxon>
        <taxon>Platyhelminthes</taxon>
        <taxon>Trematoda</taxon>
        <taxon>Digenea</taxon>
        <taxon>Strigeidida</taxon>
        <taxon>Schistosomatoidea</taxon>
        <taxon>Schistosomatidae</taxon>
        <taxon>Schistosoma</taxon>
    </lineage>
</organism>
<dbReference type="AlphaFoldDB" id="A0A4Z2CV84"/>
<feature type="compositionally biased region" description="Acidic residues" evidence="1">
    <location>
        <begin position="17"/>
        <end position="27"/>
    </location>
</feature>
<protein>
    <submittedName>
        <fullName evidence="2">Uncharacterized protein</fullName>
    </submittedName>
</protein>